<dbReference type="Gene3D" id="3.40.250.10">
    <property type="entry name" value="Rhodanese-like domain"/>
    <property type="match status" value="1"/>
</dbReference>
<dbReference type="InterPro" id="IPR001763">
    <property type="entry name" value="Rhodanese-like_dom"/>
</dbReference>
<protein>
    <recommendedName>
        <fullName evidence="2">Rhodanese domain-containing protein</fullName>
    </recommendedName>
</protein>
<accession>A0A6C0KN44</accession>
<evidence type="ECO:0000313" key="3">
    <source>
        <dbReference type="EMBL" id="QHU18566.1"/>
    </source>
</evidence>
<proteinExistence type="predicted"/>
<dbReference type="CDD" id="cd00158">
    <property type="entry name" value="RHOD"/>
    <property type="match status" value="1"/>
</dbReference>
<organism evidence="3">
    <name type="scientific">viral metagenome</name>
    <dbReference type="NCBI Taxonomy" id="1070528"/>
    <lineage>
        <taxon>unclassified sequences</taxon>
        <taxon>metagenomes</taxon>
        <taxon>organismal metagenomes</taxon>
    </lineage>
</organism>
<feature type="domain" description="Rhodanese" evidence="2">
    <location>
        <begin position="45"/>
        <end position="129"/>
    </location>
</feature>
<reference evidence="3" key="1">
    <citation type="journal article" date="2020" name="Nature">
        <title>Giant virus diversity and host interactions through global metagenomics.</title>
        <authorList>
            <person name="Schulz F."/>
            <person name="Roux S."/>
            <person name="Paez-Espino D."/>
            <person name="Jungbluth S."/>
            <person name="Walsh D.A."/>
            <person name="Denef V.J."/>
            <person name="McMahon K.D."/>
            <person name="Konstantinidis K.T."/>
            <person name="Eloe-Fadrosh E.A."/>
            <person name="Kyrpides N.C."/>
            <person name="Woyke T."/>
        </authorList>
    </citation>
    <scope>NUCLEOTIDE SEQUENCE</scope>
    <source>
        <strain evidence="3">GVMAG-S-3300013006-158</strain>
    </source>
</reference>
<dbReference type="InterPro" id="IPR036873">
    <property type="entry name" value="Rhodanese-like_dom_sf"/>
</dbReference>
<feature type="transmembrane region" description="Helical" evidence="1">
    <location>
        <begin position="7"/>
        <end position="26"/>
    </location>
</feature>
<evidence type="ECO:0000259" key="2">
    <source>
        <dbReference type="PROSITE" id="PS50206"/>
    </source>
</evidence>
<keyword evidence="1" id="KW-0472">Membrane</keyword>
<dbReference type="EMBL" id="MN740936">
    <property type="protein sequence ID" value="QHU18566.1"/>
    <property type="molecule type" value="Genomic_DNA"/>
</dbReference>
<dbReference type="AlphaFoldDB" id="A0A6C0KN44"/>
<keyword evidence="1" id="KW-1133">Transmembrane helix</keyword>
<dbReference type="PROSITE" id="PS50206">
    <property type="entry name" value="RHODANESE_3"/>
    <property type="match status" value="1"/>
</dbReference>
<name>A0A6C0KN44_9ZZZZ</name>
<evidence type="ECO:0000256" key="1">
    <source>
        <dbReference type="SAM" id="Phobius"/>
    </source>
</evidence>
<sequence length="132" mass="15182">MKYSIALSLRLFVLFVIIGIWIYYLFYTKGTIRSPLEISIPEAKGRRFGLVLDVRTPEQRSSLGYYPNSVPISLEKLHTEVPLDISNKKAWILVYSNGDEKAQFAAEQLFQQGYPNVRYIRGSYLQLMPGSQ</sequence>
<keyword evidence="1" id="KW-0812">Transmembrane</keyword>
<dbReference type="Pfam" id="PF00581">
    <property type="entry name" value="Rhodanese"/>
    <property type="match status" value="1"/>
</dbReference>
<dbReference type="SUPFAM" id="SSF52821">
    <property type="entry name" value="Rhodanese/Cell cycle control phosphatase"/>
    <property type="match status" value="1"/>
</dbReference>